<dbReference type="EC" id="2.1.1.298" evidence="4"/>
<evidence type="ECO:0000313" key="6">
    <source>
        <dbReference type="EMBL" id="OWT55156.1"/>
    </source>
</evidence>
<dbReference type="InterPro" id="IPR007848">
    <property type="entry name" value="Small_mtfrase_dom"/>
</dbReference>
<evidence type="ECO:0000256" key="3">
    <source>
        <dbReference type="ARBA" id="ARBA00022691"/>
    </source>
</evidence>
<keyword evidence="2 4" id="KW-0808">Transferase</keyword>
<evidence type="ECO:0000256" key="2">
    <source>
        <dbReference type="ARBA" id="ARBA00022679"/>
    </source>
</evidence>
<dbReference type="CDD" id="cd02440">
    <property type="entry name" value="AdoMet_MTases"/>
    <property type="match status" value="1"/>
</dbReference>
<feature type="domain" description="Methyltransferase small" evidence="5">
    <location>
        <begin position="132"/>
        <end position="214"/>
    </location>
</feature>
<dbReference type="PROSITE" id="PS00092">
    <property type="entry name" value="N6_MTASE"/>
    <property type="match status" value="1"/>
</dbReference>
<dbReference type="GO" id="GO:0036009">
    <property type="term" value="F:protein-glutamine N-methyltransferase activity"/>
    <property type="evidence" value="ECO:0007669"/>
    <property type="project" value="UniProtKB-UniRule"/>
</dbReference>
<dbReference type="GO" id="GO:0005840">
    <property type="term" value="C:ribosome"/>
    <property type="evidence" value="ECO:0007669"/>
    <property type="project" value="UniProtKB-KW"/>
</dbReference>
<dbReference type="GO" id="GO:0003676">
    <property type="term" value="F:nucleic acid binding"/>
    <property type="evidence" value="ECO:0007669"/>
    <property type="project" value="InterPro"/>
</dbReference>
<keyword evidence="7" id="KW-1185">Reference proteome</keyword>
<accession>A0A225M211</accession>
<evidence type="ECO:0000259" key="5">
    <source>
        <dbReference type="Pfam" id="PF05175"/>
    </source>
</evidence>
<dbReference type="GO" id="GO:0005829">
    <property type="term" value="C:cytosol"/>
    <property type="evidence" value="ECO:0007669"/>
    <property type="project" value="TreeGrafter"/>
</dbReference>
<keyword evidence="1 4" id="KW-0489">Methyltransferase</keyword>
<dbReference type="EMBL" id="NJIH01000013">
    <property type="protein sequence ID" value="OWT55156.1"/>
    <property type="molecule type" value="Genomic_DNA"/>
</dbReference>
<reference evidence="7" key="1">
    <citation type="submission" date="2017-06" db="EMBL/GenBank/DDBJ databases">
        <title>Herbaspirillum phytohormonus sp. nov., isolated from the root nodule of Robinia pseudoacacia in lead-zinc mine.</title>
        <authorList>
            <person name="Fan M."/>
            <person name="Lin Y."/>
        </authorList>
    </citation>
    <scope>NUCLEOTIDE SEQUENCE [LARGE SCALE GENOMIC DNA]</scope>
    <source>
        <strain evidence="7">SC-089</strain>
    </source>
</reference>
<dbReference type="InterPro" id="IPR017127">
    <property type="entry name" value="Ribosome_uL3_MTase"/>
</dbReference>
<dbReference type="NCBIfam" id="TIGR03533">
    <property type="entry name" value="L3_gln_methyl"/>
    <property type="match status" value="1"/>
</dbReference>
<comment type="function">
    <text evidence="4">Methylates ribosomal protein uL3 on a specific glutamine residue.</text>
</comment>
<dbReference type="Pfam" id="PF05175">
    <property type="entry name" value="MTS"/>
    <property type="match status" value="1"/>
</dbReference>
<keyword evidence="6" id="KW-0689">Ribosomal protein</keyword>
<comment type="caution">
    <text evidence="6">The sequence shown here is derived from an EMBL/GenBank/DDBJ whole genome shotgun (WGS) entry which is preliminary data.</text>
</comment>
<dbReference type="PANTHER" id="PTHR47806">
    <property type="entry name" value="50S RIBOSOMAL PROTEIN L3 GLUTAMINE METHYLTRANSFERASE"/>
    <property type="match status" value="1"/>
</dbReference>
<dbReference type="InterPro" id="IPR029063">
    <property type="entry name" value="SAM-dependent_MTases_sf"/>
</dbReference>
<evidence type="ECO:0000256" key="4">
    <source>
        <dbReference type="HAMAP-Rule" id="MF_02125"/>
    </source>
</evidence>
<comment type="catalytic activity">
    <reaction evidence="4">
        <text>L-glutaminyl-[ribosomal protein uL3] + S-adenosyl-L-methionine = N(5)-methyl-L-glutaminyl-[ribosomal protein uL3] + S-adenosyl-L-homocysteine + H(+)</text>
        <dbReference type="Rhea" id="RHEA:45020"/>
        <dbReference type="Rhea" id="RHEA-COMP:11063"/>
        <dbReference type="Rhea" id="RHEA-COMP:11064"/>
        <dbReference type="ChEBI" id="CHEBI:15378"/>
        <dbReference type="ChEBI" id="CHEBI:30011"/>
        <dbReference type="ChEBI" id="CHEBI:57856"/>
        <dbReference type="ChEBI" id="CHEBI:59789"/>
        <dbReference type="ChEBI" id="CHEBI:61891"/>
        <dbReference type="EC" id="2.1.1.298"/>
    </reaction>
</comment>
<dbReference type="Gene3D" id="3.40.50.150">
    <property type="entry name" value="Vaccinia Virus protein VP39"/>
    <property type="match status" value="1"/>
</dbReference>
<dbReference type="Proteomes" id="UP000214603">
    <property type="component" value="Unassembled WGS sequence"/>
</dbReference>
<dbReference type="RefSeq" id="WP_088605344.1">
    <property type="nucleotide sequence ID" value="NZ_NJIH01000013.1"/>
</dbReference>
<sequence length="298" mass="33716">MHESAQQELLTLRDLLRYTVSHFNASHLAFGHGSDNAWDEAVYLLLHTLHLPLDTLEPFLDARVLPEERARYLKLVQRRIHERLPAAYLTGEAWLQGHRFYVDQRVIVPRSPIAELLAHDLSPWVAQPEELEFVLDLCTGSGCLAVLAALAFENAQVDAVDLSEHALAVADRNIEQFGLDGRVTTHRSDLFDQLPHCEYNLIVCNPPYVNNHSMEALPAEFRHEPTMALAGGEDGMDLVRRLLAKAPDFMAPEGLLVLEIGNEYDNFIAAFPDLDPVWLSTERTEDQILMLTREQLEP</sequence>
<keyword evidence="3 4" id="KW-0949">S-adenosyl-L-methionine</keyword>
<dbReference type="InterPro" id="IPR004556">
    <property type="entry name" value="HemK-like"/>
</dbReference>
<keyword evidence="6" id="KW-0687">Ribonucleoprotein</keyword>
<dbReference type="InterPro" id="IPR002052">
    <property type="entry name" value="DNA_methylase_N6_adenine_CS"/>
</dbReference>
<dbReference type="SUPFAM" id="SSF53335">
    <property type="entry name" value="S-adenosyl-L-methionine-dependent methyltransferases"/>
    <property type="match status" value="1"/>
</dbReference>
<dbReference type="Gene3D" id="1.10.8.10">
    <property type="entry name" value="DNA helicase RuvA subunit, C-terminal domain"/>
    <property type="match status" value="1"/>
</dbReference>
<gene>
    <name evidence="4" type="primary">prmB</name>
    <name evidence="6" type="ORF">CEY11_20775</name>
</gene>
<dbReference type="PIRSF" id="PIRSF037167">
    <property type="entry name" value="Mtase_YfcB_prd"/>
    <property type="match status" value="1"/>
</dbReference>
<proteinExistence type="inferred from homology"/>
<evidence type="ECO:0000256" key="1">
    <source>
        <dbReference type="ARBA" id="ARBA00022603"/>
    </source>
</evidence>
<dbReference type="GO" id="GO:0032259">
    <property type="term" value="P:methylation"/>
    <property type="evidence" value="ECO:0007669"/>
    <property type="project" value="UniProtKB-KW"/>
</dbReference>
<evidence type="ECO:0000313" key="7">
    <source>
        <dbReference type="Proteomes" id="UP000214603"/>
    </source>
</evidence>
<protein>
    <recommendedName>
        <fullName evidence="4">Ribosomal protein uL3 glutamine methyltransferase</fullName>
        <shortName evidence="4">uL3 MTase</shortName>
        <ecNumber evidence="4">2.1.1.298</ecNumber>
    </recommendedName>
    <alternativeName>
        <fullName evidence="4">N5-glutamine methyltransferase PrmB</fullName>
    </alternativeName>
</protein>
<name>A0A225M211_9BURK</name>
<dbReference type="AlphaFoldDB" id="A0A225M211"/>
<comment type="similarity">
    <text evidence="4">Belongs to the protein N5-glutamine methyltransferase family. PrmB subfamily.</text>
</comment>
<dbReference type="PANTHER" id="PTHR47806:SF1">
    <property type="entry name" value="RIBOSOMAL PROTEIN UL3 GLUTAMINE METHYLTRANSFERASE"/>
    <property type="match status" value="1"/>
</dbReference>
<dbReference type="HAMAP" id="MF_02125">
    <property type="entry name" value="L3_methyltr_PrmB"/>
    <property type="match status" value="1"/>
</dbReference>
<dbReference type="OrthoDB" id="9800643at2"/>
<dbReference type="NCBIfam" id="TIGR00536">
    <property type="entry name" value="hemK_fam"/>
    <property type="match status" value="1"/>
</dbReference>
<organism evidence="6 7">
    <name type="scientific">Candidimonas nitroreducens</name>
    <dbReference type="NCBI Taxonomy" id="683354"/>
    <lineage>
        <taxon>Bacteria</taxon>
        <taxon>Pseudomonadati</taxon>
        <taxon>Pseudomonadota</taxon>
        <taxon>Betaproteobacteria</taxon>
        <taxon>Burkholderiales</taxon>
        <taxon>Alcaligenaceae</taxon>
        <taxon>Candidimonas</taxon>
    </lineage>
</organism>